<gene>
    <name evidence="2" type="ORF">BaRGS_00013747</name>
</gene>
<dbReference type="Proteomes" id="UP001519460">
    <property type="component" value="Unassembled WGS sequence"/>
</dbReference>
<accession>A0ABD0L6L8</accession>
<dbReference type="EMBL" id="JACVVK020000078">
    <property type="protein sequence ID" value="KAK7495107.1"/>
    <property type="molecule type" value="Genomic_DNA"/>
</dbReference>
<reference evidence="2 3" key="1">
    <citation type="journal article" date="2023" name="Sci. Data">
        <title>Genome assembly of the Korean intertidal mud-creeper Batillaria attramentaria.</title>
        <authorList>
            <person name="Patra A.K."/>
            <person name="Ho P.T."/>
            <person name="Jun S."/>
            <person name="Lee S.J."/>
            <person name="Kim Y."/>
            <person name="Won Y.J."/>
        </authorList>
    </citation>
    <scope>NUCLEOTIDE SEQUENCE [LARGE SCALE GENOMIC DNA]</scope>
    <source>
        <strain evidence="2">Wonlab-2016</strain>
    </source>
</reference>
<protein>
    <submittedName>
        <fullName evidence="2">Uncharacterized protein</fullName>
    </submittedName>
</protein>
<organism evidence="2 3">
    <name type="scientific">Batillaria attramentaria</name>
    <dbReference type="NCBI Taxonomy" id="370345"/>
    <lineage>
        <taxon>Eukaryota</taxon>
        <taxon>Metazoa</taxon>
        <taxon>Spiralia</taxon>
        <taxon>Lophotrochozoa</taxon>
        <taxon>Mollusca</taxon>
        <taxon>Gastropoda</taxon>
        <taxon>Caenogastropoda</taxon>
        <taxon>Sorbeoconcha</taxon>
        <taxon>Cerithioidea</taxon>
        <taxon>Batillariidae</taxon>
        <taxon>Batillaria</taxon>
    </lineage>
</organism>
<evidence type="ECO:0000256" key="1">
    <source>
        <dbReference type="SAM" id="MobiDB-lite"/>
    </source>
</evidence>
<sequence>MAEKFQSAFCMSPFFTDEIRRASRSCLQLAICTDQIRDGVFRSTVCLGSGTASGNPTPSGRKAATVSEVTAEDTRCG</sequence>
<evidence type="ECO:0000313" key="2">
    <source>
        <dbReference type="EMBL" id="KAK7495107.1"/>
    </source>
</evidence>
<feature type="region of interest" description="Disordered" evidence="1">
    <location>
        <begin position="50"/>
        <end position="77"/>
    </location>
</feature>
<evidence type="ECO:0000313" key="3">
    <source>
        <dbReference type="Proteomes" id="UP001519460"/>
    </source>
</evidence>
<comment type="caution">
    <text evidence="2">The sequence shown here is derived from an EMBL/GenBank/DDBJ whole genome shotgun (WGS) entry which is preliminary data.</text>
</comment>
<name>A0ABD0L6L8_9CAEN</name>
<dbReference type="AlphaFoldDB" id="A0ABD0L6L8"/>
<keyword evidence="3" id="KW-1185">Reference proteome</keyword>
<proteinExistence type="predicted"/>